<dbReference type="PANTHER" id="PTHR22901">
    <property type="entry name" value="SIALATE O-ACETYLESTERASE"/>
    <property type="match status" value="1"/>
</dbReference>
<dbReference type="SUPFAM" id="SSF52266">
    <property type="entry name" value="SGNH hydrolase"/>
    <property type="match status" value="1"/>
</dbReference>
<keyword evidence="1" id="KW-0378">Hydrolase</keyword>
<accession>A0ABZ0UE82</accession>
<evidence type="ECO:0000313" key="4">
    <source>
        <dbReference type="Proteomes" id="UP001325248"/>
    </source>
</evidence>
<keyword evidence="4" id="KW-1185">Reference proteome</keyword>
<reference evidence="3" key="1">
    <citation type="submission" date="2023-10" db="EMBL/GenBank/DDBJ databases">
        <title>Genome sequence of Blautia coccoides DSM 935.</title>
        <authorList>
            <person name="Boeer T."/>
            <person name="Bengelsdorf F.R."/>
            <person name="Daniel R."/>
            <person name="Poehlein A."/>
        </authorList>
    </citation>
    <scope>NUCLEOTIDE SEQUENCE [LARGE SCALE GENOMIC DNA]</scope>
    <source>
        <strain evidence="3">DSM 935</strain>
    </source>
</reference>
<feature type="domain" description="Sialate O-acetylesterase" evidence="2">
    <location>
        <begin position="396"/>
        <end position="506"/>
    </location>
</feature>
<sequence>MMRLSSLVSDGMILQRDVENSIWGYGEKGRTVELSFENFQVKTICGDDGYFELMIPEMPAGGPWEFRMTDGEEELVIHDVLFGDVFLLGGQSNMELPIERVMDRYADEILHTSEDEIRMFEVPKEYVFGEKRQELEKGCWIKAKGEELQLFSAVGYFAAKEIHDRERIPVGLLQTAVGGTPVKSWCSEETVTALGYDAAEIEECRQKGYPEATIKAEEERELWWRKEALKESGVDCATDSKGSFCIPGFFENTVLDQFYGGLRFTKTFVLDEKDEPEKGEAILYFGAMIDADKILINGTLIGETEYQYPPRIYRIPEGILHAGENIIEVKLMVFRQEGGFVPGKVYELCFGSNLEKKVSLSGDWNYEIIHRMESLPQMTFFQYKACGLYQGMLYPIRRWKIKGCFFYQGESNTGRPETYEEEFGTMIEEWRTLWQMPDMPFIFVQLAGFSDGKLYTNGIQWARLREAQRKTAGLPYAMMVQAYDLGEYNDLHPTDKKTVGVRAALAAETLIYGRNVSYRNPELAAAIRNTGSIKFVFEPSGIVLHTEKRTPDLKEVPGVSLRQDKNEPVRGFDIICKDGSSKAVEGRLTGENTVEVSITEDTVGVSYAWNDCPWEANLYSDEELPVVPFQIIFQEIS</sequence>
<dbReference type="SUPFAM" id="SSF49785">
    <property type="entry name" value="Galactose-binding domain-like"/>
    <property type="match status" value="1"/>
</dbReference>
<evidence type="ECO:0000259" key="2">
    <source>
        <dbReference type="Pfam" id="PF03629"/>
    </source>
</evidence>
<feature type="domain" description="Sialate O-acetylesterase" evidence="2">
    <location>
        <begin position="84"/>
        <end position="189"/>
    </location>
</feature>
<name>A0ABZ0UE82_9FIRM</name>
<evidence type="ECO:0000313" key="3">
    <source>
        <dbReference type="EMBL" id="WPX73581.1"/>
    </source>
</evidence>
<dbReference type="InterPro" id="IPR008979">
    <property type="entry name" value="Galactose-bd-like_sf"/>
</dbReference>
<gene>
    <name evidence="3" type="ORF">BLCOC_19310</name>
</gene>
<dbReference type="InterPro" id="IPR005181">
    <property type="entry name" value="SASA"/>
</dbReference>
<dbReference type="InterPro" id="IPR036514">
    <property type="entry name" value="SGNH_hydro_sf"/>
</dbReference>
<dbReference type="PANTHER" id="PTHR22901:SF0">
    <property type="entry name" value="SIALATE O-ACETYLESTERASE"/>
    <property type="match status" value="1"/>
</dbReference>
<proteinExistence type="predicted"/>
<evidence type="ECO:0000256" key="1">
    <source>
        <dbReference type="ARBA" id="ARBA00022801"/>
    </source>
</evidence>
<dbReference type="Gene3D" id="2.60.120.260">
    <property type="entry name" value="Galactose-binding domain-like"/>
    <property type="match status" value="1"/>
</dbReference>
<dbReference type="Pfam" id="PF03629">
    <property type="entry name" value="SASA"/>
    <property type="match status" value="2"/>
</dbReference>
<dbReference type="Gene3D" id="3.40.50.1110">
    <property type="entry name" value="SGNH hydrolase"/>
    <property type="match status" value="1"/>
</dbReference>
<organism evidence="3 4">
    <name type="scientific">Blautia producta</name>
    <dbReference type="NCBI Taxonomy" id="33035"/>
    <lineage>
        <taxon>Bacteria</taxon>
        <taxon>Bacillati</taxon>
        <taxon>Bacillota</taxon>
        <taxon>Clostridia</taxon>
        <taxon>Lachnospirales</taxon>
        <taxon>Lachnospiraceae</taxon>
        <taxon>Blautia</taxon>
    </lineage>
</organism>
<protein>
    <recommendedName>
        <fullName evidence="2">Sialate O-acetylesterase domain-containing protein</fullName>
    </recommendedName>
</protein>
<dbReference type="EMBL" id="CP136422">
    <property type="protein sequence ID" value="WPX73581.1"/>
    <property type="molecule type" value="Genomic_DNA"/>
</dbReference>
<dbReference type="InterPro" id="IPR039329">
    <property type="entry name" value="SIAE"/>
</dbReference>
<dbReference type="Proteomes" id="UP001325248">
    <property type="component" value="Chromosome"/>
</dbReference>